<dbReference type="SUPFAM" id="SSF52540">
    <property type="entry name" value="P-loop containing nucleoside triphosphate hydrolases"/>
    <property type="match status" value="1"/>
</dbReference>
<dbReference type="Gene3D" id="3.40.50.300">
    <property type="entry name" value="P-loop containing nucleotide triphosphate hydrolases"/>
    <property type="match status" value="1"/>
</dbReference>
<dbReference type="InterPro" id="IPR027417">
    <property type="entry name" value="P-loop_NTPase"/>
</dbReference>
<accession>A0A1W2HC41</accession>
<dbReference type="InterPro" id="IPR055247">
    <property type="entry name" value="InsJ-like_HTH"/>
</dbReference>
<proteinExistence type="predicted"/>
<dbReference type="EMBL" id="LT838813">
    <property type="protein sequence ID" value="SMD46394.1"/>
    <property type="molecule type" value="Genomic_DNA"/>
</dbReference>
<evidence type="ECO:0000313" key="3">
    <source>
        <dbReference type="Proteomes" id="UP000192333"/>
    </source>
</evidence>
<protein>
    <submittedName>
        <fullName evidence="2">Helix-turn-helix domain-containing protein</fullName>
    </submittedName>
</protein>
<organism evidence="2 3">
    <name type="scientific">Aquiflexum balticum DSM 16537</name>
    <dbReference type="NCBI Taxonomy" id="758820"/>
    <lineage>
        <taxon>Bacteria</taxon>
        <taxon>Pseudomonadati</taxon>
        <taxon>Bacteroidota</taxon>
        <taxon>Cytophagia</taxon>
        <taxon>Cytophagales</taxon>
        <taxon>Cyclobacteriaceae</taxon>
        <taxon>Aquiflexum</taxon>
    </lineage>
</organism>
<dbReference type="Pfam" id="PF13518">
    <property type="entry name" value="HTH_28"/>
    <property type="match status" value="1"/>
</dbReference>
<dbReference type="Proteomes" id="UP000192333">
    <property type="component" value="Chromosome I"/>
</dbReference>
<reference evidence="3" key="1">
    <citation type="submission" date="2017-04" db="EMBL/GenBank/DDBJ databases">
        <authorList>
            <person name="Varghese N."/>
            <person name="Submissions S."/>
        </authorList>
    </citation>
    <scope>NUCLEOTIDE SEQUENCE [LARGE SCALE GENOMIC DNA]</scope>
    <source>
        <strain evidence="3">DSM 16537</strain>
    </source>
</reference>
<dbReference type="RefSeq" id="WP_231955413.1">
    <property type="nucleotide sequence ID" value="NZ_LT838813.1"/>
</dbReference>
<name>A0A1W2HC41_9BACT</name>
<dbReference type="AlphaFoldDB" id="A0A1W2HC41"/>
<evidence type="ECO:0000313" key="2">
    <source>
        <dbReference type="EMBL" id="SMD46394.1"/>
    </source>
</evidence>
<keyword evidence="3" id="KW-1185">Reference proteome</keyword>
<feature type="domain" description="Insertion element IS150 protein InsJ-like helix-turn-helix" evidence="1">
    <location>
        <begin position="354"/>
        <end position="388"/>
    </location>
</feature>
<sequence>MALRQTPKLPLGGDLEKMSKNFQKNHQDIAMQMVIDDVEIQSENDKKGIGLEDIYTEAEKLLNRGNEAKESKGLFTVKTATRWIEQAKTRPIPKMLFGEFWFEGELCILFADTNLGKSILAVQIGNSISRGEQIQGFKLETPKQPILYFDFELSDKQFENRYSIKFEQHYNFDNNLIRVEINPDAVIPETQTFEDFLNHSLERSITETGAKVLIIDNITYLKNETERAKDALPLMKHLKALKSKYGLSVLVLAHTPKRDNSRPISVNDIQGSKMISIFMDSCFAIGESHKDKSLRYLKQIKARQNEKVFDTENVCICQIAKPTNFLKFEFLDYGTEREHLREITEQDKGKKIIEAMELKKQGASNIEIARRFGVSEGAIRKWIKKANENEAGN</sequence>
<gene>
    <name evidence="2" type="ORF">SAMN00777080_5083</name>
</gene>
<dbReference type="Pfam" id="PF13481">
    <property type="entry name" value="AAA_25"/>
    <property type="match status" value="1"/>
</dbReference>
<evidence type="ECO:0000259" key="1">
    <source>
        <dbReference type="Pfam" id="PF13518"/>
    </source>
</evidence>
<dbReference type="STRING" id="758820.SAMN00777080_5083"/>